<sequence length="584" mass="67782">MVFLLTLKILFSQVYTESSKEDIESIVKENFRIAASCYSKYEKVYSFLSWQELELRPYDLITLTNTASRCWYNTSDEPSTMVLTEVSDKLEEWKRQIITTSLLSLLSQGKHLPTTITVERQRKPDLHYGAEKVIRQKFSSEGPSTEVLHLYSVFKKKWAQINVDIEANYDGCSPTIVFEKFMNCLECNVHLFTNEAASYELAVEELDRTYENCFKLAKAYLDEVKGGMPIQHVQKSFKTAMYQKRSTKENRVQEGSDLAWNSGSILNIKDFFVCLEAYATPHKDNLEKEEVKSVFRVWESKGGCIFHGDSHSTETFTKALVFSPSEWMRACIGETDMTFLEWILSGADGISEPITIDYKASLYSRIITQIKEYEDFDFHTIYRSLEFNLTNFWNGGNVDINPKETITANLISLELQVDLHMERTAVFDTSRCEWFIKKPWIDSDPNGRVISDNYSRAIAVMHRVTIRVFPNKEKGPSIPKRIYGRIGKGKSYFTHIRTRKQACERKKKSLKTTALSLVMESPLRNLHVFYYKESEVIRLQRSITRVHPLLLFDITNPIIIPKETLAERLAIDTHQRLFHCFQYA</sequence>
<evidence type="ECO:0000313" key="1">
    <source>
        <dbReference type="EMBL" id="CAF2842747.1"/>
    </source>
</evidence>
<dbReference type="AlphaFoldDB" id="A0A7R8CJZ5"/>
<reference evidence="1" key="1">
    <citation type="submission" date="2021-02" db="EMBL/GenBank/DDBJ databases">
        <authorList>
            <person name="Bekaert M."/>
        </authorList>
    </citation>
    <scope>NUCLEOTIDE SEQUENCE</scope>
    <source>
        <strain evidence="1">IoA-00</strain>
    </source>
</reference>
<gene>
    <name evidence="1" type="ORF">LSAA_5069</name>
</gene>
<name>A0A7R8CJZ5_LEPSM</name>
<accession>A0A7R8CJZ5</accession>
<evidence type="ECO:0000313" key="2">
    <source>
        <dbReference type="Proteomes" id="UP000675881"/>
    </source>
</evidence>
<dbReference type="Proteomes" id="UP000675881">
    <property type="component" value="Chromosome 14"/>
</dbReference>
<proteinExistence type="predicted"/>
<protein>
    <submittedName>
        <fullName evidence="1">(salmon louse) hypothetical protein</fullName>
    </submittedName>
</protein>
<dbReference type="EMBL" id="HG994593">
    <property type="protein sequence ID" value="CAF2842747.1"/>
    <property type="molecule type" value="Genomic_DNA"/>
</dbReference>
<organism evidence="1 2">
    <name type="scientific">Lepeophtheirus salmonis</name>
    <name type="common">Salmon louse</name>
    <name type="synonym">Caligus salmonis</name>
    <dbReference type="NCBI Taxonomy" id="72036"/>
    <lineage>
        <taxon>Eukaryota</taxon>
        <taxon>Metazoa</taxon>
        <taxon>Ecdysozoa</taxon>
        <taxon>Arthropoda</taxon>
        <taxon>Crustacea</taxon>
        <taxon>Multicrustacea</taxon>
        <taxon>Hexanauplia</taxon>
        <taxon>Copepoda</taxon>
        <taxon>Siphonostomatoida</taxon>
        <taxon>Caligidae</taxon>
        <taxon>Lepeophtheirus</taxon>
    </lineage>
</organism>
<keyword evidence="2" id="KW-1185">Reference proteome</keyword>